<dbReference type="Gene3D" id="6.10.340.10">
    <property type="match status" value="1"/>
</dbReference>
<dbReference type="RefSeq" id="WP_015234163.1">
    <property type="nucleotide sequence ID" value="NC_019793.1"/>
</dbReference>
<dbReference type="Pfam" id="PF00672">
    <property type="entry name" value="HAMP"/>
    <property type="match status" value="1"/>
</dbReference>
<keyword evidence="6" id="KW-0812">Transmembrane</keyword>
<evidence type="ECO:0000259" key="7">
    <source>
        <dbReference type="PROSITE" id="PS50111"/>
    </source>
</evidence>
<dbReference type="InterPro" id="IPR004089">
    <property type="entry name" value="MCPsignal_dom"/>
</dbReference>
<gene>
    <name evidence="9" type="ordered locus">Deipe_0250</name>
</gene>
<evidence type="ECO:0000313" key="9">
    <source>
        <dbReference type="EMBL" id="AFZ65852.1"/>
    </source>
</evidence>
<dbReference type="PROSITE" id="PS50885">
    <property type="entry name" value="HAMP"/>
    <property type="match status" value="2"/>
</dbReference>
<dbReference type="PANTHER" id="PTHR32089:SF114">
    <property type="entry name" value="METHYL-ACCEPTING CHEMOTAXIS PROTEIN MCPB"/>
    <property type="match status" value="1"/>
</dbReference>
<dbReference type="InterPro" id="IPR003660">
    <property type="entry name" value="HAMP_dom"/>
</dbReference>
<accession>K9ZY42</accession>
<evidence type="ECO:0000256" key="5">
    <source>
        <dbReference type="SAM" id="MobiDB-lite"/>
    </source>
</evidence>
<sequence>MESNADQLITPSAPPSKKLARRLRQLPQKIDLANLRVGQKLGLIALAFAVPVAVPLSFLVVQQQKSINVLSEEQHGMDALQKLSPLAPLVLQHGNVSVRLASGDKSAKAAGAALSSQVAALLVELRAASQRHPELALDGPLSDFEELWALSSSGETAGDIDDSIESYTSLISTNLAELYNLIGQNSGLILDADLASNRMQDLLINALPSLQTELGELRMLVSASQGKNKLDEYQERLKGNMSLLNTYNARTELTSGYVLEASPQLRETLGSASDFLSGKVTSYLSAVESAMQTGEFSKETVSYLDGLALEALSASDDMTKVTTTALTDSLNARATQLNVSRVTTLLGIGAVIALALTLLGLIARSITQPLSRLANAAQALGRGELDIHVEARGKDEIGVVASSFNEAAAQLRQAELKNAEERENALQLQKNINEFLDVTMSVAEGDLSRRGRVTDDVLGNVVDAINLALDEVASVLIDVHEVAQQVNASADEVASTSNVLTRSAQDQTSRTERMQVQTQEFTRVFRSMAEQVEETAQAAERTLEASQAGQTAVQDTRRGLEELRGEMQDISASMTALAARSGEISEIAETITNFASQTTLLALGASLEAAGAGESGKRFMVVAEGVRQLAEDSANAAYRVESIVKLLQGDISSLASRVQSGAQGVNAGYQVAQRAGELLREIETLAGQSARIATGITDVTRQQVNEAEQVHEAVSFITTTASQAEGESLRTLRSAERLNELARQLSAQLARFRLSS</sequence>
<reference evidence="10" key="1">
    <citation type="submission" date="2012-03" db="EMBL/GenBank/DDBJ databases">
        <title>Complete sequence of chromosome of Deinococcus peraridilitoris DSM 19664.</title>
        <authorList>
            <person name="Lucas S."/>
            <person name="Copeland A."/>
            <person name="Lapidus A."/>
            <person name="Glavina del Rio T."/>
            <person name="Dalin E."/>
            <person name="Tice H."/>
            <person name="Bruce D."/>
            <person name="Goodwin L."/>
            <person name="Pitluck S."/>
            <person name="Peters L."/>
            <person name="Mikhailova N."/>
            <person name="Lu M."/>
            <person name="Kyrpides N."/>
            <person name="Mavromatis K."/>
            <person name="Ivanova N."/>
            <person name="Brettin T."/>
            <person name="Detter J.C."/>
            <person name="Han C."/>
            <person name="Larimer F."/>
            <person name="Land M."/>
            <person name="Hauser L."/>
            <person name="Markowitz V."/>
            <person name="Cheng J.-F."/>
            <person name="Hugenholtz P."/>
            <person name="Woyke T."/>
            <person name="Wu D."/>
            <person name="Pukall R."/>
            <person name="Steenblock K."/>
            <person name="Brambilla E."/>
            <person name="Klenk H.-P."/>
            <person name="Eisen J.A."/>
        </authorList>
    </citation>
    <scope>NUCLEOTIDE SEQUENCE [LARGE SCALE GENOMIC DNA]</scope>
    <source>
        <strain evidence="10">DSM 19664 / LMG 22246 / CIP 109416 / KR-200</strain>
    </source>
</reference>
<dbReference type="Pfam" id="PF00015">
    <property type="entry name" value="MCPsignal"/>
    <property type="match status" value="1"/>
</dbReference>
<feature type="domain" description="Methyl-accepting transducer" evidence="7">
    <location>
        <begin position="482"/>
        <end position="718"/>
    </location>
</feature>
<evidence type="ECO:0000256" key="4">
    <source>
        <dbReference type="SAM" id="Coils"/>
    </source>
</evidence>
<feature type="transmembrane region" description="Helical" evidence="6">
    <location>
        <begin position="41"/>
        <end position="61"/>
    </location>
</feature>
<dbReference type="eggNOG" id="COG0840">
    <property type="taxonomic scope" value="Bacteria"/>
</dbReference>
<dbReference type="Gene3D" id="1.10.287.950">
    <property type="entry name" value="Methyl-accepting chemotaxis protein"/>
    <property type="match status" value="1"/>
</dbReference>
<evidence type="ECO:0000256" key="1">
    <source>
        <dbReference type="ARBA" id="ARBA00023224"/>
    </source>
</evidence>
<dbReference type="SUPFAM" id="SSF58104">
    <property type="entry name" value="Methyl-accepting chemotaxis protein (MCP) signaling domain"/>
    <property type="match status" value="1"/>
</dbReference>
<keyword evidence="6" id="KW-0472">Membrane</keyword>
<evidence type="ECO:0000256" key="6">
    <source>
        <dbReference type="SAM" id="Phobius"/>
    </source>
</evidence>
<keyword evidence="1 3" id="KW-0807">Transducer</keyword>
<dbReference type="GO" id="GO:0007165">
    <property type="term" value="P:signal transduction"/>
    <property type="evidence" value="ECO:0007669"/>
    <property type="project" value="UniProtKB-KW"/>
</dbReference>
<evidence type="ECO:0000313" key="10">
    <source>
        <dbReference type="Proteomes" id="UP000010467"/>
    </source>
</evidence>
<evidence type="ECO:0000256" key="3">
    <source>
        <dbReference type="PROSITE-ProRule" id="PRU00284"/>
    </source>
</evidence>
<keyword evidence="10" id="KW-1185">Reference proteome</keyword>
<dbReference type="CDD" id="cd06225">
    <property type="entry name" value="HAMP"/>
    <property type="match status" value="1"/>
</dbReference>
<dbReference type="PANTHER" id="PTHR32089">
    <property type="entry name" value="METHYL-ACCEPTING CHEMOTAXIS PROTEIN MCPB"/>
    <property type="match status" value="1"/>
</dbReference>
<feature type="region of interest" description="Disordered" evidence="5">
    <location>
        <begin position="535"/>
        <end position="554"/>
    </location>
</feature>
<evidence type="ECO:0000256" key="2">
    <source>
        <dbReference type="ARBA" id="ARBA00029447"/>
    </source>
</evidence>
<organism evidence="9 10">
    <name type="scientific">Deinococcus peraridilitoris (strain DSM 19664 / LMG 22246 / CIP 109416 / KR-200)</name>
    <dbReference type="NCBI Taxonomy" id="937777"/>
    <lineage>
        <taxon>Bacteria</taxon>
        <taxon>Thermotogati</taxon>
        <taxon>Deinococcota</taxon>
        <taxon>Deinococci</taxon>
        <taxon>Deinococcales</taxon>
        <taxon>Deinococcaceae</taxon>
        <taxon>Deinococcus</taxon>
    </lineage>
</organism>
<dbReference type="SMART" id="SM00304">
    <property type="entry name" value="HAMP"/>
    <property type="match status" value="2"/>
</dbReference>
<dbReference type="PATRIC" id="fig|937777.3.peg.257"/>
<feature type="domain" description="HAMP" evidence="8">
    <location>
        <begin position="426"/>
        <end position="477"/>
    </location>
</feature>
<dbReference type="PROSITE" id="PS50111">
    <property type="entry name" value="CHEMOTAXIS_TRANSDUC_2"/>
    <property type="match status" value="1"/>
</dbReference>
<dbReference type="AlphaFoldDB" id="K9ZY42"/>
<dbReference type="GO" id="GO:0016020">
    <property type="term" value="C:membrane"/>
    <property type="evidence" value="ECO:0007669"/>
    <property type="project" value="InterPro"/>
</dbReference>
<dbReference type="STRING" id="937777.Deipe_0250"/>
<dbReference type="EMBL" id="CP003382">
    <property type="protein sequence ID" value="AFZ65852.1"/>
    <property type="molecule type" value="Genomic_DNA"/>
</dbReference>
<feature type="transmembrane region" description="Helical" evidence="6">
    <location>
        <begin position="342"/>
        <end position="363"/>
    </location>
</feature>
<protein>
    <submittedName>
        <fullName evidence="9">Methyl-accepting chemotaxis protein</fullName>
    </submittedName>
</protein>
<feature type="domain" description="HAMP" evidence="8">
    <location>
        <begin position="364"/>
        <end position="416"/>
    </location>
</feature>
<dbReference type="Proteomes" id="UP000010467">
    <property type="component" value="Chromosome"/>
</dbReference>
<proteinExistence type="inferred from homology"/>
<feature type="compositionally biased region" description="Polar residues" evidence="5">
    <location>
        <begin position="544"/>
        <end position="554"/>
    </location>
</feature>
<dbReference type="SMART" id="SM00283">
    <property type="entry name" value="MA"/>
    <property type="match status" value="1"/>
</dbReference>
<name>K9ZY42_DEIPD</name>
<dbReference type="HOGENOM" id="CLU_000445_107_27_0"/>
<keyword evidence="4" id="KW-0175">Coiled coil</keyword>
<dbReference type="OrthoDB" id="369835at2"/>
<feature type="coiled-coil region" evidence="4">
    <location>
        <begin position="404"/>
        <end position="431"/>
    </location>
</feature>
<keyword evidence="6" id="KW-1133">Transmembrane helix</keyword>
<dbReference type="KEGG" id="dpd:Deipe_0250"/>
<evidence type="ECO:0000259" key="8">
    <source>
        <dbReference type="PROSITE" id="PS50885"/>
    </source>
</evidence>
<comment type="similarity">
    <text evidence="2">Belongs to the methyl-accepting chemotaxis (MCP) protein family.</text>
</comment>